<name>A0A933GL52_UNCTE</name>
<comment type="similarity">
    <text evidence="1 5">Belongs to the acylphosphatase family.</text>
</comment>
<dbReference type="InterPro" id="IPR020456">
    <property type="entry name" value="Acylphosphatase"/>
</dbReference>
<dbReference type="Proteomes" id="UP000772181">
    <property type="component" value="Unassembled WGS sequence"/>
</dbReference>
<comment type="catalytic activity">
    <reaction evidence="3 4">
        <text>an acyl phosphate + H2O = a carboxylate + phosphate + H(+)</text>
        <dbReference type="Rhea" id="RHEA:14965"/>
        <dbReference type="ChEBI" id="CHEBI:15377"/>
        <dbReference type="ChEBI" id="CHEBI:15378"/>
        <dbReference type="ChEBI" id="CHEBI:29067"/>
        <dbReference type="ChEBI" id="CHEBI:43474"/>
        <dbReference type="ChEBI" id="CHEBI:59918"/>
        <dbReference type="EC" id="3.6.1.7"/>
    </reaction>
</comment>
<dbReference type="EC" id="3.6.1.7" evidence="2 4"/>
<dbReference type="InterPro" id="IPR036046">
    <property type="entry name" value="Acylphosphatase-like_dom_sf"/>
</dbReference>
<evidence type="ECO:0000313" key="7">
    <source>
        <dbReference type="EMBL" id="MBI4595878.1"/>
    </source>
</evidence>
<dbReference type="PROSITE" id="PS51160">
    <property type="entry name" value="ACYLPHOSPHATASE_3"/>
    <property type="match status" value="1"/>
</dbReference>
<evidence type="ECO:0000256" key="1">
    <source>
        <dbReference type="ARBA" id="ARBA00005614"/>
    </source>
</evidence>
<dbReference type="InterPro" id="IPR001792">
    <property type="entry name" value="Acylphosphatase-like_dom"/>
</dbReference>
<dbReference type="PANTHER" id="PTHR47268:SF4">
    <property type="entry name" value="ACYLPHOSPHATASE"/>
    <property type="match status" value="1"/>
</dbReference>
<dbReference type="Pfam" id="PF00708">
    <property type="entry name" value="Acylphosphatase"/>
    <property type="match status" value="1"/>
</dbReference>
<evidence type="ECO:0000256" key="4">
    <source>
        <dbReference type="PROSITE-ProRule" id="PRU00520"/>
    </source>
</evidence>
<protein>
    <recommendedName>
        <fullName evidence="2 4">acylphosphatase</fullName>
        <ecNumber evidence="2 4">3.6.1.7</ecNumber>
    </recommendedName>
</protein>
<comment type="caution">
    <text evidence="7">The sequence shown here is derived from an EMBL/GenBank/DDBJ whole genome shotgun (WGS) entry which is preliminary data.</text>
</comment>
<dbReference type="PROSITE" id="PS00150">
    <property type="entry name" value="ACYLPHOSPHATASE_1"/>
    <property type="match status" value="1"/>
</dbReference>
<evidence type="ECO:0000256" key="3">
    <source>
        <dbReference type="ARBA" id="ARBA00047645"/>
    </source>
</evidence>
<keyword evidence="4" id="KW-0378">Hydrolase</keyword>
<dbReference type="EMBL" id="JACQWF010000262">
    <property type="protein sequence ID" value="MBI4595878.1"/>
    <property type="molecule type" value="Genomic_DNA"/>
</dbReference>
<evidence type="ECO:0000256" key="2">
    <source>
        <dbReference type="ARBA" id="ARBA00012150"/>
    </source>
</evidence>
<reference evidence="7" key="1">
    <citation type="submission" date="2020-07" db="EMBL/GenBank/DDBJ databases">
        <title>Huge and variable diversity of episymbiotic CPR bacteria and DPANN archaea in groundwater ecosystems.</title>
        <authorList>
            <person name="He C.Y."/>
            <person name="Keren R."/>
            <person name="Whittaker M."/>
            <person name="Farag I.F."/>
            <person name="Doudna J."/>
            <person name="Cate J.H.D."/>
            <person name="Banfield J.F."/>
        </authorList>
    </citation>
    <scope>NUCLEOTIDE SEQUENCE</scope>
    <source>
        <strain evidence="7">NC_groundwater_1482_Ag_S-0.65um_47_24</strain>
    </source>
</reference>
<dbReference type="GO" id="GO:0003998">
    <property type="term" value="F:acylphosphatase activity"/>
    <property type="evidence" value="ECO:0007669"/>
    <property type="project" value="UniProtKB-EC"/>
</dbReference>
<proteinExistence type="inferred from homology"/>
<dbReference type="AlphaFoldDB" id="A0A933GL52"/>
<dbReference type="PANTHER" id="PTHR47268">
    <property type="entry name" value="ACYLPHOSPHATASE"/>
    <property type="match status" value="1"/>
</dbReference>
<dbReference type="PRINTS" id="PR00112">
    <property type="entry name" value="ACYLPHPHTASE"/>
</dbReference>
<dbReference type="InterPro" id="IPR017968">
    <property type="entry name" value="Acylphosphatase_CS"/>
</dbReference>
<evidence type="ECO:0000313" key="8">
    <source>
        <dbReference type="Proteomes" id="UP000772181"/>
    </source>
</evidence>
<dbReference type="SUPFAM" id="SSF54975">
    <property type="entry name" value="Acylphosphatase/BLUF domain-like"/>
    <property type="match status" value="1"/>
</dbReference>
<gene>
    <name evidence="7" type="ORF">HY730_05800</name>
</gene>
<feature type="active site" evidence="4">
    <location>
        <position position="19"/>
    </location>
</feature>
<feature type="active site" evidence="4">
    <location>
        <position position="37"/>
    </location>
</feature>
<evidence type="ECO:0000259" key="6">
    <source>
        <dbReference type="PROSITE" id="PS51160"/>
    </source>
</evidence>
<sequence length="91" mass="10462">MKAQASLLIMGRVQGVFFRANAQQIARKFSIKGWVRNLEDGNLEILAEGEEENLQSFINWCHKGPKGAIVKKVDISWREYDGKFTDFNILF</sequence>
<feature type="domain" description="Acylphosphatase-like" evidence="6">
    <location>
        <begin position="4"/>
        <end position="91"/>
    </location>
</feature>
<accession>A0A933GL52</accession>
<organism evidence="7 8">
    <name type="scientific">Tectimicrobiota bacterium</name>
    <dbReference type="NCBI Taxonomy" id="2528274"/>
    <lineage>
        <taxon>Bacteria</taxon>
        <taxon>Pseudomonadati</taxon>
        <taxon>Nitrospinota/Tectimicrobiota group</taxon>
        <taxon>Candidatus Tectimicrobiota</taxon>
    </lineage>
</organism>
<evidence type="ECO:0000256" key="5">
    <source>
        <dbReference type="RuleBase" id="RU004168"/>
    </source>
</evidence>
<dbReference type="Gene3D" id="3.30.70.100">
    <property type="match status" value="1"/>
</dbReference>